<accession>A0ABP0RE04</accession>
<evidence type="ECO:0000313" key="2">
    <source>
        <dbReference type="EMBL" id="CAK9098821.1"/>
    </source>
</evidence>
<reference evidence="2 3" key="1">
    <citation type="submission" date="2024-02" db="EMBL/GenBank/DDBJ databases">
        <authorList>
            <person name="Chen Y."/>
            <person name="Shah S."/>
            <person name="Dougan E. K."/>
            <person name="Thang M."/>
            <person name="Chan C."/>
        </authorList>
    </citation>
    <scope>NUCLEOTIDE SEQUENCE [LARGE SCALE GENOMIC DNA]</scope>
</reference>
<dbReference type="InterPro" id="IPR011990">
    <property type="entry name" value="TPR-like_helical_dom_sf"/>
</dbReference>
<dbReference type="Pfam" id="PF01535">
    <property type="entry name" value="PPR"/>
    <property type="match status" value="2"/>
</dbReference>
<keyword evidence="3" id="KW-1185">Reference proteome</keyword>
<dbReference type="PANTHER" id="PTHR47936:SF1">
    <property type="entry name" value="PENTATRICOPEPTIDE REPEAT-CONTAINING PROTEIN GUN1, CHLOROPLASTIC"/>
    <property type="match status" value="1"/>
</dbReference>
<proteinExistence type="predicted"/>
<dbReference type="Gene3D" id="1.25.40.10">
    <property type="entry name" value="Tetratricopeptide repeat domain"/>
    <property type="match status" value="1"/>
</dbReference>
<evidence type="ECO:0008006" key="4">
    <source>
        <dbReference type="Google" id="ProtNLM"/>
    </source>
</evidence>
<dbReference type="PANTHER" id="PTHR47936">
    <property type="entry name" value="PPR_LONG DOMAIN-CONTAINING PROTEIN"/>
    <property type="match status" value="1"/>
</dbReference>
<keyword evidence="1" id="KW-0677">Repeat</keyword>
<dbReference type="EMBL" id="CAXAMN010025873">
    <property type="protein sequence ID" value="CAK9098821.1"/>
    <property type="molecule type" value="Genomic_DNA"/>
</dbReference>
<dbReference type="InterPro" id="IPR002885">
    <property type="entry name" value="PPR_rpt"/>
</dbReference>
<organism evidence="2 3">
    <name type="scientific">Durusdinium trenchii</name>
    <dbReference type="NCBI Taxonomy" id="1381693"/>
    <lineage>
        <taxon>Eukaryota</taxon>
        <taxon>Sar</taxon>
        <taxon>Alveolata</taxon>
        <taxon>Dinophyceae</taxon>
        <taxon>Suessiales</taxon>
        <taxon>Symbiodiniaceae</taxon>
        <taxon>Durusdinium</taxon>
    </lineage>
</organism>
<evidence type="ECO:0000256" key="1">
    <source>
        <dbReference type="ARBA" id="ARBA00022737"/>
    </source>
</evidence>
<protein>
    <recommendedName>
        <fullName evidence="4">Pentatricopeptide repeat-containing protein</fullName>
    </recommendedName>
</protein>
<evidence type="ECO:0000313" key="3">
    <source>
        <dbReference type="Proteomes" id="UP001642484"/>
    </source>
</evidence>
<sequence>MRRRAEQFHAIRCSNCRCHGLFQSFACFIHPQANISGSTLFARELWTGDMDSRSVAQRKLDALLQKVRRETDEKKQLQIWTAEATKIMRAWKSKPQYATSTLFFLASSLRTSALASHTLELMHSYGIARSIVHYTTVISVLGRHSDWQGALDLMLHLPEDVDANIITFNSMISAFSSAQRWTLALQIAGMASTGGVSFDMITRNCCLAACDKGEQWQMAFSQIKGLTTTKLEVDTISCNSSLSSLQSVLFWQLGLSSFDRMRSSFAHPDQFSCSLLIGTCQHSWARACEELRRMPLCRIALNEVVCGTSMNCFEKNTGWQRPICFDTLSLCFPPSTRTLTFVILRAVIACLRNAKQARFD</sequence>
<comment type="caution">
    <text evidence="2">The sequence shown here is derived from an EMBL/GenBank/DDBJ whole genome shotgun (WGS) entry which is preliminary data.</text>
</comment>
<gene>
    <name evidence="2" type="ORF">CCMP2556_LOCUS46794</name>
</gene>
<name>A0ABP0RE04_9DINO</name>
<dbReference type="Proteomes" id="UP001642484">
    <property type="component" value="Unassembled WGS sequence"/>
</dbReference>